<dbReference type="EC" id="2.7.13.3" evidence="2"/>
<dbReference type="InterPro" id="IPR050351">
    <property type="entry name" value="BphY/WalK/GraS-like"/>
</dbReference>
<evidence type="ECO:0000256" key="4">
    <source>
        <dbReference type="ARBA" id="ARBA00022679"/>
    </source>
</evidence>
<keyword evidence="3" id="KW-0597">Phosphoprotein</keyword>
<gene>
    <name evidence="9" type="ORF">KH142_06355</name>
</gene>
<dbReference type="SMART" id="SM00387">
    <property type="entry name" value="HATPase_c"/>
    <property type="match status" value="1"/>
</dbReference>
<evidence type="ECO:0000256" key="3">
    <source>
        <dbReference type="ARBA" id="ARBA00022553"/>
    </source>
</evidence>
<protein>
    <recommendedName>
        <fullName evidence="7">Sensor-like histidine kinase SenX3</fullName>
        <ecNumber evidence="2">2.7.13.3</ecNumber>
    </recommendedName>
</protein>
<accession>A0A943UTM8</accession>
<dbReference type="SUPFAM" id="SSF55874">
    <property type="entry name" value="ATPase domain of HSP90 chaperone/DNA topoisomerase II/histidine kinase"/>
    <property type="match status" value="1"/>
</dbReference>
<dbReference type="Gene3D" id="3.30.565.10">
    <property type="entry name" value="Histidine kinase-like ATPase, C-terminal domain"/>
    <property type="match status" value="1"/>
</dbReference>
<evidence type="ECO:0000313" key="9">
    <source>
        <dbReference type="EMBL" id="MBS6941084.1"/>
    </source>
</evidence>
<dbReference type="InterPro" id="IPR005467">
    <property type="entry name" value="His_kinase_dom"/>
</dbReference>
<evidence type="ECO:0000256" key="7">
    <source>
        <dbReference type="ARBA" id="ARBA00039401"/>
    </source>
</evidence>
<keyword evidence="5 9" id="KW-0418">Kinase</keyword>
<keyword evidence="4" id="KW-0808">Transferase</keyword>
<evidence type="ECO:0000256" key="6">
    <source>
        <dbReference type="ARBA" id="ARBA00023012"/>
    </source>
</evidence>
<dbReference type="InterPro" id="IPR004358">
    <property type="entry name" value="Sig_transdc_His_kin-like_C"/>
</dbReference>
<feature type="domain" description="Histidine kinase" evidence="8">
    <location>
        <begin position="1"/>
        <end position="184"/>
    </location>
</feature>
<comment type="catalytic activity">
    <reaction evidence="1">
        <text>ATP + protein L-histidine = ADP + protein N-phospho-L-histidine.</text>
        <dbReference type="EC" id="2.7.13.3"/>
    </reaction>
</comment>
<sequence length="184" mass="20213">VEGTQEEALRMQELVGDMLTLAQAESTETFERSRVDFSALVAKEVLQFESVAFERRVTIEDTAEAGICVQGDARRLEKLVGTLIDNACKYAESESVVEVRLRVEARKASLSVRNQGSPIPAEDIDHIFDRFYRADKARTRDDSKSFGLGLAIAREIAESHDGSIGAESTQADGTTFTVTLPLAK</sequence>
<dbReference type="Proteomes" id="UP000727506">
    <property type="component" value="Unassembled WGS sequence"/>
</dbReference>
<dbReference type="CDD" id="cd00075">
    <property type="entry name" value="HATPase"/>
    <property type="match status" value="1"/>
</dbReference>
<dbReference type="GO" id="GO:0004721">
    <property type="term" value="F:phosphoprotein phosphatase activity"/>
    <property type="evidence" value="ECO:0007669"/>
    <property type="project" value="TreeGrafter"/>
</dbReference>
<proteinExistence type="predicted"/>
<dbReference type="GO" id="GO:0016036">
    <property type="term" value="P:cellular response to phosphate starvation"/>
    <property type="evidence" value="ECO:0007669"/>
    <property type="project" value="TreeGrafter"/>
</dbReference>
<dbReference type="GO" id="GO:0000155">
    <property type="term" value="F:phosphorelay sensor kinase activity"/>
    <property type="evidence" value="ECO:0007669"/>
    <property type="project" value="TreeGrafter"/>
</dbReference>
<dbReference type="Pfam" id="PF02518">
    <property type="entry name" value="HATPase_c"/>
    <property type="match status" value="1"/>
</dbReference>
<dbReference type="FunFam" id="3.30.565.10:FF:000006">
    <property type="entry name" value="Sensor histidine kinase WalK"/>
    <property type="match status" value="1"/>
</dbReference>
<dbReference type="GO" id="GO:0005886">
    <property type="term" value="C:plasma membrane"/>
    <property type="evidence" value="ECO:0007669"/>
    <property type="project" value="TreeGrafter"/>
</dbReference>
<reference evidence="9" key="1">
    <citation type="submission" date="2021-02" db="EMBL/GenBank/DDBJ databases">
        <title>Infant gut strain persistence is associated with maternal origin, phylogeny, and functional potential including surface adhesion and iron acquisition.</title>
        <authorList>
            <person name="Lou Y.C."/>
        </authorList>
    </citation>
    <scope>NUCLEOTIDE SEQUENCE</scope>
    <source>
        <strain evidence="9">L2_039_000G1_dasL2_039_000G1_concoct_11</strain>
    </source>
</reference>
<organism evidence="9 10">
    <name type="scientific">Slackia piriformis</name>
    <dbReference type="NCBI Taxonomy" id="626934"/>
    <lineage>
        <taxon>Bacteria</taxon>
        <taxon>Bacillati</taxon>
        <taxon>Actinomycetota</taxon>
        <taxon>Coriobacteriia</taxon>
        <taxon>Eggerthellales</taxon>
        <taxon>Eggerthellaceae</taxon>
        <taxon>Slackia</taxon>
    </lineage>
</organism>
<dbReference type="InterPro" id="IPR003594">
    <property type="entry name" value="HATPase_dom"/>
</dbReference>
<dbReference type="PANTHER" id="PTHR45453">
    <property type="entry name" value="PHOSPHATE REGULON SENSOR PROTEIN PHOR"/>
    <property type="match status" value="1"/>
</dbReference>
<dbReference type="PRINTS" id="PR00344">
    <property type="entry name" value="BCTRLSENSOR"/>
</dbReference>
<evidence type="ECO:0000256" key="1">
    <source>
        <dbReference type="ARBA" id="ARBA00000085"/>
    </source>
</evidence>
<evidence type="ECO:0000313" key="10">
    <source>
        <dbReference type="Proteomes" id="UP000727506"/>
    </source>
</evidence>
<dbReference type="EMBL" id="JAGZSV010000111">
    <property type="protein sequence ID" value="MBS6941084.1"/>
    <property type="molecule type" value="Genomic_DNA"/>
</dbReference>
<evidence type="ECO:0000259" key="8">
    <source>
        <dbReference type="PROSITE" id="PS50109"/>
    </source>
</evidence>
<dbReference type="PANTHER" id="PTHR45453:SF1">
    <property type="entry name" value="PHOSPHATE REGULON SENSOR PROTEIN PHOR"/>
    <property type="match status" value="1"/>
</dbReference>
<comment type="caution">
    <text evidence="9">The sequence shown here is derived from an EMBL/GenBank/DDBJ whole genome shotgun (WGS) entry which is preliminary data.</text>
</comment>
<keyword evidence="6" id="KW-0902">Two-component regulatory system</keyword>
<evidence type="ECO:0000256" key="5">
    <source>
        <dbReference type="ARBA" id="ARBA00022777"/>
    </source>
</evidence>
<dbReference type="InterPro" id="IPR036890">
    <property type="entry name" value="HATPase_C_sf"/>
</dbReference>
<name>A0A943UTM8_9ACTN</name>
<feature type="non-terminal residue" evidence="9">
    <location>
        <position position="1"/>
    </location>
</feature>
<dbReference type="PROSITE" id="PS50109">
    <property type="entry name" value="HIS_KIN"/>
    <property type="match status" value="1"/>
</dbReference>
<dbReference type="AlphaFoldDB" id="A0A943UTM8"/>
<evidence type="ECO:0000256" key="2">
    <source>
        <dbReference type="ARBA" id="ARBA00012438"/>
    </source>
</evidence>